<evidence type="ECO:0000256" key="1">
    <source>
        <dbReference type="ARBA" id="ARBA00010406"/>
    </source>
</evidence>
<reference evidence="5 6" key="5">
    <citation type="journal article" date="1998" name="Virology">
        <title>The Maastricht strain and England strain of rat cytomegalovirus represent different betaherpesvirus species rather than strains.</title>
        <authorList>
            <person name="Beisser P.S."/>
            <person name="Kaptein S.J."/>
            <person name="Beuken E."/>
            <person name="Bruggeman C.A."/>
            <person name="Vink C."/>
        </authorList>
    </citation>
    <scope>NUCLEOTIDE SEQUENCE [LARGE SCALE GENOMIC DNA]</scope>
    <source>
        <strain evidence="5 6">Maastricht</strain>
    </source>
</reference>
<dbReference type="RefSeq" id="NP_064151.1">
    <property type="nucleotide sequence ID" value="NC_002512.2"/>
</dbReference>
<dbReference type="KEGG" id="vg:940351"/>
<reference evidence="5 6" key="6">
    <citation type="journal article" date="1999" name="J. Gen. Virol.">
        <title>The rat cytomegalovirus R32 gene encodes a virion-associated protein that elicits a strong humoral immune response in infected rats.</title>
        <authorList>
            <person name="Beuken E."/>
            <person name="Grauls G."/>
            <person name="Bruggeman C.A."/>
            <person name="Vink C."/>
        </authorList>
    </citation>
    <scope>NUCLEOTIDE SEQUENCE [LARGE SCALE GENOMIC DNA]</scope>
    <source>
        <strain evidence="5 6">Maastricht</strain>
    </source>
</reference>
<evidence type="ECO:0000313" key="5">
    <source>
        <dbReference type="EMBL" id="AAF99144.1"/>
    </source>
</evidence>
<proteinExistence type="inferred from homology"/>
<dbReference type="InterPro" id="IPR013509">
    <property type="entry name" value="RNR_lsu_N"/>
</dbReference>
<reference evidence="5 6" key="10">
    <citation type="journal article" date="2000" name="Virus Res.">
        <title>Rat cytomegalovirus R89 is a highly conserved gene which expresses a spliced transcript.</title>
        <authorList>
            <person name="Gruijthuijsen Y.K."/>
            <person name="Beuken E."/>
            <person name="Bruggeman C.A."/>
            <person name="Vink C."/>
        </authorList>
    </citation>
    <scope>NUCLEOTIDE SEQUENCE [LARGE SCALE GENOMIC DNA]</scope>
    <source>
        <strain evidence="5 6">Maastricht</strain>
    </source>
</reference>
<dbReference type="Proteomes" id="UP000008288">
    <property type="component" value="Segment"/>
</dbReference>
<protein>
    <submittedName>
        <fullName evidence="5">PR45</fullName>
    </submittedName>
</protein>
<reference evidence="5 6" key="9">
    <citation type="journal article" date="2000" name="J. Virol.">
        <title>Complete DNA sequence of the rat cytomegalovirus genome.</title>
        <authorList>
            <person name="Vink C."/>
            <person name="Beuken E."/>
            <person name="Bruggeman C.A."/>
        </authorList>
    </citation>
    <scope>NUCLEOTIDE SEQUENCE [LARGE SCALE GENOMIC DNA]</scope>
    <source>
        <strain evidence="5 6">Maastricht</strain>
    </source>
</reference>
<feature type="region of interest" description="Disordered" evidence="2">
    <location>
        <begin position="128"/>
        <end position="217"/>
    </location>
</feature>
<feature type="domain" description="Ribonucleotide reductase large subunit N-terminal" evidence="3">
    <location>
        <begin position="396"/>
        <end position="482"/>
    </location>
</feature>
<dbReference type="GO" id="GO:0009263">
    <property type="term" value="P:deoxyribonucleotide biosynthetic process"/>
    <property type="evidence" value="ECO:0007669"/>
    <property type="project" value="InterPro"/>
</dbReference>
<dbReference type="PRINTS" id="PR01183">
    <property type="entry name" value="RIBORDTASEM1"/>
</dbReference>
<keyword evidence="6" id="KW-1185">Reference proteome</keyword>
<evidence type="ECO:0000259" key="3">
    <source>
        <dbReference type="Pfam" id="PF00317"/>
    </source>
</evidence>
<comment type="similarity">
    <text evidence="1">Belongs to the ribonucleoside diphosphate reductase large chain family.</text>
</comment>
<dbReference type="GO" id="GO:0005524">
    <property type="term" value="F:ATP binding"/>
    <property type="evidence" value="ECO:0007669"/>
    <property type="project" value="InterPro"/>
</dbReference>
<reference evidence="5 6" key="7">
    <citation type="journal article" date="1999" name="J. Virol.">
        <title>Deletion of the R78 G protein-coupled receptor gene from rat cytomegalovirus results in an attenuated, syncytium-inducing mutant strain.</title>
        <authorList>
            <person name="Beisser P.S."/>
            <person name="Grauls G."/>
            <person name="Bruggeman C.A."/>
            <person name="Vink C."/>
        </authorList>
    </citation>
    <scope>NUCLEOTIDE SEQUENCE [LARGE SCALE GENOMIC DNA]</scope>
    <source>
        <strain evidence="5 6">Maastricht</strain>
    </source>
</reference>
<organism evidence="5 6">
    <name type="scientific">Rat cytomegalovirus (strain Maastricht)</name>
    <dbReference type="NCBI Taxonomy" id="79700"/>
    <lineage>
        <taxon>Viruses</taxon>
        <taxon>Duplodnaviria</taxon>
        <taxon>Heunggongvirae</taxon>
        <taxon>Peploviricota</taxon>
        <taxon>Herviviricetes</taxon>
        <taxon>Herpesvirales</taxon>
        <taxon>Orthoherpesviridae</taxon>
        <taxon>Betaherpesvirinae</taxon>
        <taxon>Muromegalovirus</taxon>
        <taxon>Muromegalovirus muridbeta2</taxon>
        <taxon>Murid betaherpesvirus 2</taxon>
    </lineage>
</organism>
<reference evidence="5 6" key="8">
    <citation type="journal article" date="2000" name="J. Virol.">
        <title>The r144 major histocompatibility complex class I-like gene of rat cytomegalovirus is dispensable for both acute and long-term infection in the immunocompromised host.</title>
        <authorList>
            <person name="Beisser P.S."/>
            <person name="Kloover J.S."/>
            <person name="Grauls G.E."/>
            <person name="Blok M.J."/>
            <person name="Bruggeman C.A."/>
            <person name="Vink C."/>
        </authorList>
    </citation>
    <scope>NUCLEOTIDE SEQUENCE [LARGE SCALE GENOMIC DNA]</scope>
    <source>
        <strain evidence="5 6">Maastricht</strain>
    </source>
</reference>
<dbReference type="Gene3D" id="3.20.70.20">
    <property type="match status" value="1"/>
</dbReference>
<feature type="compositionally biased region" description="Low complexity" evidence="2">
    <location>
        <begin position="146"/>
        <end position="166"/>
    </location>
</feature>
<organismHost>
    <name type="scientific">Rattus</name>
    <name type="common">rats</name>
    <dbReference type="NCBI Taxonomy" id="10114"/>
</organismHost>
<dbReference type="OrthoDB" id="2980at10239"/>
<dbReference type="InterPro" id="IPR039718">
    <property type="entry name" value="Rrm1"/>
</dbReference>
<evidence type="ECO:0000256" key="2">
    <source>
        <dbReference type="SAM" id="MobiDB-lite"/>
    </source>
</evidence>
<accession>Q9DWE5</accession>
<feature type="region of interest" description="Disordered" evidence="2">
    <location>
        <begin position="1"/>
        <end position="53"/>
    </location>
</feature>
<name>Q9DWE5_RCMVM</name>
<dbReference type="Pfam" id="PF00317">
    <property type="entry name" value="Ribonuc_red_lgN"/>
    <property type="match status" value="1"/>
</dbReference>
<dbReference type="GeneID" id="940351"/>
<gene>
    <name evidence="5" type="primary">R45</name>
</gene>
<sequence length="1064" mass="114216">MSRKEPQHGPRRVQFAHGGGFADDDSDDDSSGESFCVFNYPGPDSPDRGFSLGSTVGSGLPSYVKLSGVSGIQIGNSNVMSVASCDVRDGKKRYPKSPPPPAAGAFGVAAAGGRSAFSVASAAAGVGQGVAAAGAAVERPHERQSRPASSSQQSRGQPAARAGGRPSDPRAGRAAVRPTRETSASAPPAADGESAGAAPKSGRRPSAPPVPVETSEDDFYARIDDVRIGGRPVVVDPEDVARASAGRPFRAGRDTSIDSLILGSTVSVRCYCHGVSGRRRYCPFAEDRCSESAWLESMERVRRAAVDVERCGPVPLYSAVVGESPRILDADPGLDRELGRFYVKTAFRKHEMTVSDMLRHSNRLRRGVQDFFSENAAAVDAAVARVVERVGESLDRGLYSVVAMMDRYANVLEGREELPVCVAARVAAAIAVDCDTFGGGCEAVFSARPRGALEVFEAVLSALCSFAVVLPPQVMAHAGLRGGLPLFEGVAYRPRGVAVEGTWNGSMQNVCDLLANGVSVSVQLSDLLGDVAGILKSFGLFCASLRDHRRFDTKLRVVVDLWSVDLVYAFSFILGEGRAYPELLYAVNVPQFFWERYVEEGASGRWQVFQKSECKSLCRVDEKGFRTAYERLELEGNGLSLSPWWVVRHLDACVALGNTAVVYPYNLKSAMVGETGRLLLCGPELSLVCNSFLGVFPENKIDVCLENCLLEGSGADDAAAATEGEVPVLGHEVFFSFRSLRVLVRDAVVIGNVLMDAVIRDNVFGAGDVMCLYRPLQLRVLGFHAVLGRLGLLYTDDASVLLGRRIAEFVHYAAVRASVDLCVHGAEPFPKFSRSLFATGRLYPDLFDDPLQETSSLPAGHWAQLREDVVRYGVRNSAFVCGGLGEESANVAGTTPGMFPRAYNLSLEPSPLLAAPRDRCLGEALRVAEDLRLDLPNASDRSLLALVGNQRVYLPVVNRYLAEIPRSRAVLAVRMGYAAGLYAGVEEEDEDRASLETGWMTSQEAVLKMAVDRQPYVDQGQGLPLFLGSGRSMVDVARHLRRAGAAGLGIGLYKCRVASSNPPR</sequence>
<feature type="compositionally biased region" description="Low complexity" evidence="2">
    <location>
        <begin position="128"/>
        <end position="137"/>
    </location>
</feature>
<dbReference type="EMBL" id="AF232689">
    <property type="protein sequence ID" value="AAF99144.1"/>
    <property type="molecule type" value="Genomic_DNA"/>
</dbReference>
<dbReference type="Pfam" id="PF02867">
    <property type="entry name" value="Ribonuc_red_lgC"/>
    <property type="match status" value="1"/>
</dbReference>
<reference evidence="5 6" key="1">
    <citation type="journal article" date="1996" name="J. Gen. Virol.">
        <title>Cloning and sequence analysis of the genes encoding DNA polymerase, glycoprotein B, ICP18.5 and major DNA-binding protein of rat cytomegalovirus.</title>
        <authorList>
            <person name="Beuken E."/>
            <person name="Slobbe R."/>
            <person name="Bruggeman C.A."/>
            <person name="Vink C."/>
        </authorList>
    </citation>
    <scope>NUCLEOTIDE SEQUENCE [LARGE SCALE GENOMIC DNA]</scope>
    <source>
        <strain evidence="5 6">Maastricht</strain>
    </source>
</reference>
<dbReference type="GO" id="GO:0004748">
    <property type="term" value="F:ribonucleoside-diphosphate reductase activity, thioredoxin disulfide as acceptor"/>
    <property type="evidence" value="ECO:0007669"/>
    <property type="project" value="InterPro"/>
</dbReference>
<dbReference type="SUPFAM" id="SSF51998">
    <property type="entry name" value="PFL-like glycyl radical enzymes"/>
    <property type="match status" value="1"/>
</dbReference>
<evidence type="ECO:0000259" key="4">
    <source>
        <dbReference type="Pfam" id="PF02867"/>
    </source>
</evidence>
<dbReference type="InterPro" id="IPR000788">
    <property type="entry name" value="RNR_lg_C"/>
</dbReference>
<dbReference type="PANTHER" id="PTHR11573:SF6">
    <property type="entry name" value="RIBONUCLEOSIDE-DIPHOSPHATE REDUCTASE LARGE SUBUNIT"/>
    <property type="match status" value="1"/>
</dbReference>
<reference evidence="5 6" key="4">
    <citation type="journal article" date="1998" name="J. Virol.">
        <title>The R33 G protein-coupled receptor gene of rat cytomegalovirus plays an essential role in the pathogenesis of viral infection.</title>
        <authorList>
            <person name="Beisser P.S."/>
            <person name="Vink C."/>
            <person name="Van Dam J.G."/>
            <person name="Grauls G."/>
            <person name="Vanherle S.J."/>
            <person name="Bruggeman C.A."/>
        </authorList>
    </citation>
    <scope>NUCLEOTIDE SEQUENCE [LARGE SCALE GENOMIC DNA]</scope>
    <source>
        <strain evidence="5 6">Maastricht</strain>
    </source>
</reference>
<reference evidence="5 6" key="2">
    <citation type="journal article" date="1996" name="J. Virol.">
        <title>Structure of the rat cytomegalovirus genome termini.</title>
        <authorList>
            <person name="Vink C."/>
            <person name="Beuken E."/>
            <person name="Bruggeman C.A."/>
        </authorList>
    </citation>
    <scope>NUCLEOTIDE SEQUENCE [LARGE SCALE GENOMIC DNA]</scope>
    <source>
        <strain evidence="5 6">Maastricht</strain>
    </source>
</reference>
<feature type="compositionally biased region" description="Acidic residues" evidence="2">
    <location>
        <begin position="22"/>
        <end position="31"/>
    </location>
</feature>
<feature type="domain" description="Ribonucleotide reductase large subunit C-terminal" evidence="4">
    <location>
        <begin position="735"/>
        <end position="901"/>
    </location>
</feature>
<dbReference type="PANTHER" id="PTHR11573">
    <property type="entry name" value="RIBONUCLEOSIDE-DIPHOSPHATE REDUCTASE LARGE CHAIN"/>
    <property type="match status" value="1"/>
</dbReference>
<reference evidence="5 6" key="3">
    <citation type="journal article" date="1997" name="J. Gen. Virol.">
        <title>Cloning and functional characterization of the origin of lytic-phase DNA replication of rat cytomegalovirus.</title>
        <authorList>
            <person name="Vink C."/>
            <person name="Beuken E."/>
            <person name="Bruggeman C.A."/>
        </authorList>
    </citation>
    <scope>NUCLEOTIDE SEQUENCE [LARGE SCALE GENOMIC DNA]</scope>
    <source>
        <strain evidence="5 6">Maastricht</strain>
    </source>
</reference>
<evidence type="ECO:0000313" key="6">
    <source>
        <dbReference type="Proteomes" id="UP000008288"/>
    </source>
</evidence>